<dbReference type="EMBL" id="FQZA01000004">
    <property type="protein sequence ID" value="SHJ00643.1"/>
    <property type="molecule type" value="Genomic_DNA"/>
</dbReference>
<comment type="similarity">
    <text evidence="2">Belongs to the HpcH/HpaI aldolase family.</text>
</comment>
<proteinExistence type="inferred from homology"/>
<feature type="binding site" evidence="5">
    <location>
        <position position="70"/>
    </location>
    <ligand>
        <name>substrate</name>
    </ligand>
</feature>
<reference evidence="8 9" key="1">
    <citation type="submission" date="2016-11" db="EMBL/GenBank/DDBJ databases">
        <authorList>
            <person name="Jaros S."/>
            <person name="Januszkiewicz K."/>
            <person name="Wedrychowicz H."/>
        </authorList>
    </citation>
    <scope>NUCLEOTIDE SEQUENCE [LARGE SCALE GENOMIC DNA]</scope>
    <source>
        <strain evidence="8 9">DSM 26892</strain>
    </source>
</reference>
<evidence type="ECO:0000256" key="5">
    <source>
        <dbReference type="PIRSR" id="PIRSR015582-1"/>
    </source>
</evidence>
<organism evidence="8 9">
    <name type="scientific">Palleronia salina</name>
    <dbReference type="NCBI Taxonomy" id="313368"/>
    <lineage>
        <taxon>Bacteria</taxon>
        <taxon>Pseudomonadati</taxon>
        <taxon>Pseudomonadota</taxon>
        <taxon>Alphaproteobacteria</taxon>
        <taxon>Rhodobacterales</taxon>
        <taxon>Roseobacteraceae</taxon>
        <taxon>Palleronia</taxon>
    </lineage>
</organism>
<dbReference type="PIRSF" id="PIRSF015582">
    <property type="entry name" value="Cit_lyase_B"/>
    <property type="match status" value="1"/>
</dbReference>
<feature type="binding site" evidence="5">
    <location>
        <position position="128"/>
    </location>
    <ligand>
        <name>substrate</name>
    </ligand>
</feature>
<dbReference type="SUPFAM" id="SSF51621">
    <property type="entry name" value="Phosphoenolpyruvate/pyruvate domain"/>
    <property type="match status" value="1"/>
</dbReference>
<dbReference type="InterPro" id="IPR011206">
    <property type="entry name" value="Citrate_lyase_beta/mcl1/mcl2"/>
</dbReference>
<accession>A0A1M6FSN4</accession>
<comment type="cofactor">
    <cofactor evidence="1">
        <name>Mg(2+)</name>
        <dbReference type="ChEBI" id="CHEBI:18420"/>
    </cofactor>
</comment>
<dbReference type="PANTHER" id="PTHR32308:SF10">
    <property type="entry name" value="CITRATE LYASE SUBUNIT BETA"/>
    <property type="match status" value="1"/>
</dbReference>
<dbReference type="AlphaFoldDB" id="A0A1M6FSN4"/>
<dbReference type="Proteomes" id="UP000184040">
    <property type="component" value="Unassembled WGS sequence"/>
</dbReference>
<dbReference type="Pfam" id="PF03328">
    <property type="entry name" value="HpcH_HpaI"/>
    <property type="match status" value="1"/>
</dbReference>
<evidence type="ECO:0000256" key="1">
    <source>
        <dbReference type="ARBA" id="ARBA00001946"/>
    </source>
</evidence>
<evidence type="ECO:0000256" key="4">
    <source>
        <dbReference type="ARBA" id="ARBA00022842"/>
    </source>
</evidence>
<dbReference type="STRING" id="313368.SAMN04488012_10458"/>
<evidence type="ECO:0000259" key="7">
    <source>
        <dbReference type="Pfam" id="PF03328"/>
    </source>
</evidence>
<evidence type="ECO:0000313" key="9">
    <source>
        <dbReference type="Proteomes" id="UP000184040"/>
    </source>
</evidence>
<sequence length="286" mass="30057">MSATHRPWRSVLYIPGSKERALEKARGLDVDAIIFDLEDAVAPGEKANARETLAAALRVGGYGSRAQLVRMNGMDTPWGGEDLETVMDAGPQAILLPKVGAATDVASIAARLDAHPGCAETRIWAMMETTRGVFNAAEIAQAPRMGGFIIGTNDLAAELGCETGGDRMPLMMALQTCLAAARMGGIPCVDGVFNAFKDEDGLRAECEQGRALGMDGKTLIHPAQVAICNEVFSPSQAQVDTARRQIEAFEAAEAQGQGVAVLDGKIVENLHVATARKVLARAGGAS</sequence>
<keyword evidence="9" id="KW-1185">Reference proteome</keyword>
<evidence type="ECO:0000256" key="6">
    <source>
        <dbReference type="PIRSR" id="PIRSR015582-2"/>
    </source>
</evidence>
<keyword evidence="4 6" id="KW-0460">Magnesium</keyword>
<dbReference type="RefSeq" id="WP_073128145.1">
    <property type="nucleotide sequence ID" value="NZ_FQZA01000004.1"/>
</dbReference>
<dbReference type="GO" id="GO:0000287">
    <property type="term" value="F:magnesium ion binding"/>
    <property type="evidence" value="ECO:0007669"/>
    <property type="project" value="TreeGrafter"/>
</dbReference>
<feature type="binding site" evidence="6">
    <location>
        <position position="154"/>
    </location>
    <ligand>
        <name>Mg(2+)</name>
        <dbReference type="ChEBI" id="CHEBI:18420"/>
    </ligand>
</feature>
<evidence type="ECO:0000256" key="3">
    <source>
        <dbReference type="ARBA" id="ARBA00022723"/>
    </source>
</evidence>
<feature type="binding site" evidence="6">
    <location>
        <position position="128"/>
    </location>
    <ligand>
        <name>Mg(2+)</name>
        <dbReference type="ChEBI" id="CHEBI:18420"/>
    </ligand>
</feature>
<dbReference type="PANTHER" id="PTHR32308">
    <property type="entry name" value="LYASE BETA SUBUNIT, PUTATIVE (AFU_ORTHOLOGUE AFUA_4G13030)-RELATED"/>
    <property type="match status" value="1"/>
</dbReference>
<dbReference type="Gene3D" id="3.20.20.60">
    <property type="entry name" value="Phosphoenolpyruvate-binding domains"/>
    <property type="match status" value="1"/>
</dbReference>
<name>A0A1M6FSN4_9RHOB</name>
<protein>
    <submittedName>
        <fullName evidence="8">(3S)-malyl-CoA thioesterase</fullName>
    </submittedName>
</protein>
<dbReference type="InterPro" id="IPR040442">
    <property type="entry name" value="Pyrv_kinase-like_dom_sf"/>
</dbReference>
<evidence type="ECO:0000313" key="8">
    <source>
        <dbReference type="EMBL" id="SHJ00643.1"/>
    </source>
</evidence>
<feature type="domain" description="HpcH/HpaI aldolase/citrate lyase" evidence="7">
    <location>
        <begin position="9"/>
        <end position="222"/>
    </location>
</feature>
<dbReference type="GO" id="GO:0006107">
    <property type="term" value="P:oxaloacetate metabolic process"/>
    <property type="evidence" value="ECO:0007669"/>
    <property type="project" value="TreeGrafter"/>
</dbReference>
<evidence type="ECO:0000256" key="2">
    <source>
        <dbReference type="ARBA" id="ARBA00005568"/>
    </source>
</evidence>
<keyword evidence="3 6" id="KW-0479">Metal-binding</keyword>
<dbReference type="InterPro" id="IPR005000">
    <property type="entry name" value="Aldolase/citrate-lyase_domain"/>
</dbReference>
<dbReference type="InterPro" id="IPR015813">
    <property type="entry name" value="Pyrv/PenolPyrv_kinase-like_dom"/>
</dbReference>
<gene>
    <name evidence="8" type="ORF">SAMN04488012_10458</name>
</gene>
<dbReference type="GO" id="GO:0003824">
    <property type="term" value="F:catalytic activity"/>
    <property type="evidence" value="ECO:0007669"/>
    <property type="project" value="InterPro"/>
</dbReference>